<comment type="function">
    <text evidence="2">Antitoxin component of a type II toxin-antitoxin (TA) system.</text>
</comment>
<dbReference type="SUPFAM" id="SSF143120">
    <property type="entry name" value="YefM-like"/>
    <property type="match status" value="1"/>
</dbReference>
<proteinExistence type="inferred from homology"/>
<evidence type="ECO:0000313" key="4">
    <source>
        <dbReference type="Proteomes" id="UP000176944"/>
    </source>
</evidence>
<dbReference type="AlphaFoldDB" id="A0A1D9FWA7"/>
<sequence length="82" mass="9276">MKTLGASEAKNRFGELLDLARREPIQITKKGRNVAVVISIEEFERFLELEEELIAIKAKQAQQEGFIGLSESEQLLEDIMNA</sequence>
<evidence type="ECO:0000256" key="1">
    <source>
        <dbReference type="ARBA" id="ARBA00009981"/>
    </source>
</evidence>
<dbReference type="InterPro" id="IPR036165">
    <property type="entry name" value="YefM-like_sf"/>
</dbReference>
<dbReference type="Proteomes" id="UP000176944">
    <property type="component" value="Chromosome"/>
</dbReference>
<dbReference type="Gene3D" id="3.40.1620.10">
    <property type="entry name" value="YefM-like domain"/>
    <property type="match status" value="1"/>
</dbReference>
<dbReference type="InterPro" id="IPR006442">
    <property type="entry name" value="Antitoxin_Phd/YefM"/>
</dbReference>
<dbReference type="Pfam" id="PF02604">
    <property type="entry name" value="PhdYeFM_antitox"/>
    <property type="match status" value="1"/>
</dbReference>
<gene>
    <name evidence="3" type="ORF">BJP36_06380</name>
</gene>
<organism evidence="3 4">
    <name type="scientific">Moorena producens (strain JHB)</name>
    <dbReference type="NCBI Taxonomy" id="1454205"/>
    <lineage>
        <taxon>Bacteria</taxon>
        <taxon>Bacillati</taxon>
        <taxon>Cyanobacteriota</taxon>
        <taxon>Cyanophyceae</taxon>
        <taxon>Coleofasciculales</taxon>
        <taxon>Coleofasciculaceae</taxon>
        <taxon>Moorena</taxon>
    </lineage>
</organism>
<accession>A0A1D9FWA7</accession>
<reference evidence="4" key="1">
    <citation type="submission" date="2016-10" db="EMBL/GenBank/DDBJ databases">
        <title>Comparative genomics uncovers the prolific and rare metabolic potential of the cyanobacterial genus Moorea.</title>
        <authorList>
            <person name="Leao T."/>
            <person name="Castelao G."/>
            <person name="Korobeynikov A."/>
            <person name="Monroe E.A."/>
            <person name="Podell S."/>
            <person name="Glukhov E."/>
            <person name="Allen E."/>
            <person name="Gerwick W.H."/>
            <person name="Gerwick L."/>
        </authorList>
    </citation>
    <scope>NUCLEOTIDE SEQUENCE [LARGE SCALE GENOMIC DNA]</scope>
    <source>
        <strain evidence="4">JHB</strain>
    </source>
</reference>
<evidence type="ECO:0000256" key="2">
    <source>
        <dbReference type="RuleBase" id="RU362080"/>
    </source>
</evidence>
<protein>
    <recommendedName>
        <fullName evidence="2">Antitoxin</fullName>
    </recommendedName>
</protein>
<evidence type="ECO:0000313" key="3">
    <source>
        <dbReference type="EMBL" id="AOY79603.1"/>
    </source>
</evidence>
<dbReference type="NCBIfam" id="TIGR01552">
    <property type="entry name" value="phd_fam"/>
    <property type="match status" value="1"/>
</dbReference>
<dbReference type="EMBL" id="CP017708">
    <property type="protein sequence ID" value="AOY79603.1"/>
    <property type="molecule type" value="Genomic_DNA"/>
</dbReference>
<name>A0A1D9FWA7_MOOP1</name>
<comment type="similarity">
    <text evidence="1 2">Belongs to the phD/YefM antitoxin family.</text>
</comment>